<proteinExistence type="predicted"/>
<dbReference type="EMBL" id="SMAR01000001">
    <property type="protein sequence ID" value="TCT44955.1"/>
    <property type="molecule type" value="Genomic_DNA"/>
</dbReference>
<dbReference type="SUPFAM" id="SSF46785">
    <property type="entry name" value="Winged helix' DNA-binding domain"/>
    <property type="match status" value="1"/>
</dbReference>
<dbReference type="InterPro" id="IPR036388">
    <property type="entry name" value="WH-like_DNA-bd_sf"/>
</dbReference>
<dbReference type="InterPro" id="IPR011991">
    <property type="entry name" value="ArsR-like_HTH"/>
</dbReference>
<evidence type="ECO:0000259" key="1">
    <source>
        <dbReference type="PROSITE" id="PS50987"/>
    </source>
</evidence>
<dbReference type="PROSITE" id="PS50987">
    <property type="entry name" value="HTH_ARSR_2"/>
    <property type="match status" value="1"/>
</dbReference>
<keyword evidence="3" id="KW-1185">Reference proteome</keyword>
<accession>A0A4R3NYB8</accession>
<dbReference type="InterPro" id="IPR001845">
    <property type="entry name" value="HTH_ArsR_DNA-bd_dom"/>
</dbReference>
<gene>
    <name evidence="2" type="ORF">EDC90_100192</name>
</gene>
<dbReference type="GO" id="GO:0003700">
    <property type="term" value="F:DNA-binding transcription factor activity"/>
    <property type="evidence" value="ECO:0007669"/>
    <property type="project" value="InterPro"/>
</dbReference>
<evidence type="ECO:0000313" key="2">
    <source>
        <dbReference type="EMBL" id="TCT44955.1"/>
    </source>
</evidence>
<organism evidence="2 3">
    <name type="scientific">Martelella mediterranea</name>
    <dbReference type="NCBI Taxonomy" id="293089"/>
    <lineage>
        <taxon>Bacteria</taxon>
        <taxon>Pseudomonadati</taxon>
        <taxon>Pseudomonadota</taxon>
        <taxon>Alphaproteobacteria</taxon>
        <taxon>Hyphomicrobiales</taxon>
        <taxon>Aurantimonadaceae</taxon>
        <taxon>Martelella</taxon>
    </lineage>
</organism>
<dbReference type="SMART" id="SM00418">
    <property type="entry name" value="HTH_ARSR"/>
    <property type="match status" value="1"/>
</dbReference>
<sequence>MSCVASSHFPIFAPKRSKRFNSMSVLLAALADENRLAIVRALSMGARTLAELCSLTGQTQFLAMRCLRVLHDDGVVISWSTQSGRLHQLSHPSMRKVADIVAAMEQDTQSDLNTACEVE</sequence>
<dbReference type="Proteomes" id="UP000295097">
    <property type="component" value="Unassembled WGS sequence"/>
</dbReference>
<evidence type="ECO:0000313" key="3">
    <source>
        <dbReference type="Proteomes" id="UP000295097"/>
    </source>
</evidence>
<dbReference type="CDD" id="cd00090">
    <property type="entry name" value="HTH_ARSR"/>
    <property type="match status" value="1"/>
</dbReference>
<dbReference type="InterPro" id="IPR036390">
    <property type="entry name" value="WH_DNA-bd_sf"/>
</dbReference>
<name>A0A4R3NYB8_9HYPH</name>
<feature type="domain" description="HTH arsR-type" evidence="1">
    <location>
        <begin position="15"/>
        <end position="109"/>
    </location>
</feature>
<dbReference type="AlphaFoldDB" id="A0A4R3NYB8"/>
<protein>
    <submittedName>
        <fullName evidence="2">Regulatory ArsR family protein</fullName>
    </submittedName>
</protein>
<dbReference type="Gene3D" id="1.10.10.10">
    <property type="entry name" value="Winged helix-like DNA-binding domain superfamily/Winged helix DNA-binding domain"/>
    <property type="match status" value="1"/>
</dbReference>
<comment type="caution">
    <text evidence="2">The sequence shown here is derived from an EMBL/GenBank/DDBJ whole genome shotgun (WGS) entry which is preliminary data.</text>
</comment>
<reference evidence="2 3" key="1">
    <citation type="submission" date="2019-03" db="EMBL/GenBank/DDBJ databases">
        <title>Freshwater and sediment microbial communities from various areas in North America, analyzing microbe dynamics in response to fracking.</title>
        <authorList>
            <person name="Lamendella R."/>
        </authorList>
    </citation>
    <scope>NUCLEOTIDE SEQUENCE [LARGE SCALE GENOMIC DNA]</scope>
    <source>
        <strain evidence="2 3">175.2</strain>
    </source>
</reference>